<gene>
    <name evidence="2" type="ORF">FRC53_04820</name>
</gene>
<dbReference type="PANTHER" id="PTHR33221">
    <property type="entry name" value="WINGED HELIX-TURN-HELIX TRANSCRIPTIONAL REGULATOR, RRF2 FAMILY"/>
    <property type="match status" value="1"/>
</dbReference>
<dbReference type="Pfam" id="PF02082">
    <property type="entry name" value="Rrf2"/>
    <property type="match status" value="1"/>
</dbReference>
<dbReference type="CDD" id="cd00090">
    <property type="entry name" value="HTH_ARSR"/>
    <property type="match status" value="1"/>
</dbReference>
<organism evidence="2 3">
    <name type="scientific">Candidatus Pseudoramibacter fermentans</name>
    <dbReference type="NCBI Taxonomy" id="2594427"/>
    <lineage>
        <taxon>Bacteria</taxon>
        <taxon>Bacillati</taxon>
        <taxon>Bacillota</taxon>
        <taxon>Clostridia</taxon>
        <taxon>Eubacteriales</taxon>
        <taxon>Eubacteriaceae</taxon>
        <taxon>Pseudoramibacter</taxon>
    </lineage>
</organism>
<dbReference type="NCBIfam" id="TIGR00738">
    <property type="entry name" value="rrf2_super"/>
    <property type="match status" value="1"/>
</dbReference>
<reference evidence="2" key="1">
    <citation type="journal article" date="2020" name="Appl. Environ. Microbiol.">
        <title>Medium-Chain Fatty Acid Synthesis by 'Candidatus Weimeria bifida' gen. nov., sp. nov., and 'Candidatus Pseudoramibacter fermentans' sp. nov.</title>
        <authorList>
            <person name="Scarborough M.J."/>
            <person name="Myers K.S."/>
            <person name="Donohue T.J."/>
            <person name="Noguera D.R."/>
        </authorList>
    </citation>
    <scope>NUCLEOTIDE SEQUENCE</scope>
    <source>
        <strain evidence="2">EUB1.1</strain>
    </source>
</reference>
<evidence type="ECO:0000256" key="1">
    <source>
        <dbReference type="ARBA" id="ARBA00023125"/>
    </source>
</evidence>
<dbReference type="InterPro" id="IPR030489">
    <property type="entry name" value="TR_Rrf2-type_CS"/>
</dbReference>
<dbReference type="Proteomes" id="UP000473648">
    <property type="component" value="Unassembled WGS sequence"/>
</dbReference>
<name>A0A6L5GR90_9FIRM</name>
<sequence>MKLSTKGQYGVLAMCELAAHYGDGPMSVKEIAERQHISDAYLEQLFSLLKKAGLITSMRGAHGGYKLSRQPDEIAVGEVIDAVEGPIELCGCSGVENSVHCGREMACPTAALWGDVLHSIRNVVDHRSLQDLIVPHSQTADEHE</sequence>
<dbReference type="EMBL" id="VOGB01000004">
    <property type="protein sequence ID" value="MQM72737.1"/>
    <property type="molecule type" value="Genomic_DNA"/>
</dbReference>
<evidence type="ECO:0000313" key="3">
    <source>
        <dbReference type="Proteomes" id="UP000473648"/>
    </source>
</evidence>
<dbReference type="Gene3D" id="1.10.10.10">
    <property type="entry name" value="Winged helix-like DNA-binding domain superfamily/Winged helix DNA-binding domain"/>
    <property type="match status" value="1"/>
</dbReference>
<dbReference type="AlphaFoldDB" id="A0A6L5GR90"/>
<dbReference type="GO" id="GO:0003700">
    <property type="term" value="F:DNA-binding transcription factor activity"/>
    <property type="evidence" value="ECO:0007669"/>
    <property type="project" value="TreeGrafter"/>
</dbReference>
<dbReference type="InterPro" id="IPR000944">
    <property type="entry name" value="Tscrpt_reg_Rrf2"/>
</dbReference>
<evidence type="ECO:0000313" key="2">
    <source>
        <dbReference type="EMBL" id="MQM72737.1"/>
    </source>
</evidence>
<dbReference type="PROSITE" id="PS51197">
    <property type="entry name" value="HTH_RRF2_2"/>
    <property type="match status" value="1"/>
</dbReference>
<dbReference type="InterPro" id="IPR036388">
    <property type="entry name" value="WH-like_DNA-bd_sf"/>
</dbReference>
<proteinExistence type="predicted"/>
<dbReference type="PANTHER" id="PTHR33221:SF5">
    <property type="entry name" value="HTH-TYPE TRANSCRIPTIONAL REGULATOR ISCR"/>
    <property type="match status" value="1"/>
</dbReference>
<accession>A0A6L5GR90</accession>
<dbReference type="GO" id="GO:0003677">
    <property type="term" value="F:DNA binding"/>
    <property type="evidence" value="ECO:0007669"/>
    <property type="project" value="UniProtKB-KW"/>
</dbReference>
<dbReference type="SUPFAM" id="SSF46785">
    <property type="entry name" value="Winged helix' DNA-binding domain"/>
    <property type="match status" value="1"/>
</dbReference>
<protein>
    <submittedName>
        <fullName evidence="2">Rrf2 family transcriptional regulator</fullName>
    </submittedName>
</protein>
<dbReference type="InterPro" id="IPR011991">
    <property type="entry name" value="ArsR-like_HTH"/>
</dbReference>
<dbReference type="PROSITE" id="PS01332">
    <property type="entry name" value="HTH_RRF2_1"/>
    <property type="match status" value="1"/>
</dbReference>
<dbReference type="GO" id="GO:0005829">
    <property type="term" value="C:cytosol"/>
    <property type="evidence" value="ECO:0007669"/>
    <property type="project" value="TreeGrafter"/>
</dbReference>
<dbReference type="InterPro" id="IPR036390">
    <property type="entry name" value="WH_DNA-bd_sf"/>
</dbReference>
<keyword evidence="1" id="KW-0238">DNA-binding</keyword>
<keyword evidence="3" id="KW-1185">Reference proteome</keyword>
<comment type="caution">
    <text evidence="2">The sequence shown here is derived from an EMBL/GenBank/DDBJ whole genome shotgun (WGS) entry which is preliminary data.</text>
</comment>